<dbReference type="CDD" id="cd00146">
    <property type="entry name" value="PKD"/>
    <property type="match status" value="1"/>
</dbReference>
<dbReference type="STRING" id="857087.Metme_0874"/>
<dbReference type="KEGG" id="mmt:Metme_0874"/>
<dbReference type="OrthoDB" id="220114at2"/>
<evidence type="ECO:0000313" key="4">
    <source>
        <dbReference type="Proteomes" id="UP000008888"/>
    </source>
</evidence>
<feature type="chain" id="PRO_5003396481" evidence="1">
    <location>
        <begin position="24"/>
        <end position="775"/>
    </location>
</feature>
<accession>G0A6L1</accession>
<proteinExistence type="predicted"/>
<dbReference type="RefSeq" id="WP_013817580.1">
    <property type="nucleotide sequence ID" value="NC_015572.1"/>
</dbReference>
<evidence type="ECO:0000313" key="3">
    <source>
        <dbReference type="EMBL" id="AEF99312.1"/>
    </source>
</evidence>
<feature type="signal peptide" evidence="1">
    <location>
        <begin position="1"/>
        <end position="23"/>
    </location>
</feature>
<dbReference type="AlphaFoldDB" id="G0A6L1"/>
<feature type="domain" description="PKD" evidence="2">
    <location>
        <begin position="575"/>
        <end position="664"/>
    </location>
</feature>
<evidence type="ECO:0000259" key="2">
    <source>
        <dbReference type="PROSITE" id="PS50093"/>
    </source>
</evidence>
<dbReference type="Gene3D" id="2.60.120.380">
    <property type="match status" value="1"/>
</dbReference>
<dbReference type="InterPro" id="IPR035986">
    <property type="entry name" value="PKD_dom_sf"/>
</dbReference>
<dbReference type="InterPro" id="IPR022409">
    <property type="entry name" value="PKD/Chitinase_dom"/>
</dbReference>
<dbReference type="SMART" id="SM00089">
    <property type="entry name" value="PKD"/>
    <property type="match status" value="1"/>
</dbReference>
<reference evidence="4" key="3">
    <citation type="submission" date="2011-05" db="EMBL/GenBank/DDBJ databases">
        <title>Complete sequence of Methylomonas methanica MC09.</title>
        <authorList>
            <consortium name="US DOE Joint Genome Institute"/>
            <person name="Lucas S."/>
            <person name="Han J."/>
            <person name="Lapidus A."/>
            <person name="Cheng J.-F."/>
            <person name="Goodwin L."/>
            <person name="Pitluck S."/>
            <person name="Peters L."/>
            <person name="Mikhailova N."/>
            <person name="Teshima H."/>
            <person name="Han C."/>
            <person name="Tapia R."/>
            <person name="Land M."/>
            <person name="Hauser L."/>
            <person name="Kyrpides N."/>
            <person name="Ivanova N."/>
            <person name="Pagani I."/>
            <person name="Stein L."/>
            <person name="Woyke T."/>
        </authorList>
    </citation>
    <scope>NUCLEOTIDE SEQUENCE [LARGE SCALE GENOMIC DNA]</scope>
    <source>
        <strain evidence="4">MC09</strain>
    </source>
</reference>
<dbReference type="SUPFAM" id="SSF49299">
    <property type="entry name" value="PKD domain"/>
    <property type="match status" value="1"/>
</dbReference>
<dbReference type="InterPro" id="IPR000601">
    <property type="entry name" value="PKD_dom"/>
</dbReference>
<reference key="2">
    <citation type="submission" date="2011-05" db="EMBL/GenBank/DDBJ databases">
        <title>Complete genome sequence of the aerobic marine methanotroph Methylomonas methanica MC09.</title>
        <authorList>
            <person name="Boden R."/>
            <person name="Cunliffe M."/>
            <person name="Scanlan J."/>
            <person name="Moussard H."/>
            <person name="Kits K.D."/>
            <person name="Klotz M."/>
            <person name="Jetten M."/>
            <person name="Vuilleumier S."/>
            <person name="Han J."/>
            <person name="Peters L."/>
            <person name="Mikhailova N."/>
            <person name="Teshima H."/>
            <person name="Tapia R."/>
            <person name="Kyrpides N."/>
            <person name="Ivanova N."/>
            <person name="Pagani I."/>
            <person name="Cheng J.-F."/>
            <person name="Goodwin L."/>
            <person name="Han C."/>
            <person name="Hauser L."/>
            <person name="Land M."/>
            <person name="Lapidus A."/>
            <person name="Lucas S."/>
            <person name="Pitluck S."/>
            <person name="Woyke T."/>
            <person name="Stein L.Y."/>
            <person name="Murrell C."/>
        </authorList>
    </citation>
    <scope>NUCLEOTIDE SEQUENCE</scope>
    <source>
        <strain>MC09</strain>
    </source>
</reference>
<evidence type="ECO:0000256" key="1">
    <source>
        <dbReference type="SAM" id="SignalP"/>
    </source>
</evidence>
<dbReference type="InterPro" id="IPR013783">
    <property type="entry name" value="Ig-like_fold"/>
</dbReference>
<protein>
    <submittedName>
        <fullName evidence="3">PKD domain containing protein</fullName>
    </submittedName>
</protein>
<organism evidence="3 4">
    <name type="scientific">Methylomonas methanica (strain DSM 25384 / MC09)</name>
    <dbReference type="NCBI Taxonomy" id="857087"/>
    <lineage>
        <taxon>Bacteria</taxon>
        <taxon>Pseudomonadati</taxon>
        <taxon>Pseudomonadota</taxon>
        <taxon>Gammaproteobacteria</taxon>
        <taxon>Methylococcales</taxon>
        <taxon>Methylococcaceae</taxon>
        <taxon>Methylomonas</taxon>
    </lineage>
</organism>
<dbReference type="Gene3D" id="2.60.40.10">
    <property type="entry name" value="Immunoglobulins"/>
    <property type="match status" value="1"/>
</dbReference>
<name>G0A6L1_METMM</name>
<dbReference type="HOGENOM" id="CLU_360872_0_0_6"/>
<dbReference type="Pfam" id="PF18911">
    <property type="entry name" value="PKD_4"/>
    <property type="match status" value="1"/>
</dbReference>
<dbReference type="EMBL" id="CP002738">
    <property type="protein sequence ID" value="AEF99312.1"/>
    <property type="molecule type" value="Genomic_DNA"/>
</dbReference>
<keyword evidence="4" id="KW-1185">Reference proteome</keyword>
<reference evidence="3 4" key="1">
    <citation type="journal article" date="2011" name="J. Bacteriol.">
        <title>Complete Genome Sequence of the Aerobic Marine Methanotroph Methylomonas methanica MC09.</title>
        <authorList>
            <person name="Boden R."/>
            <person name="Cunliffe M."/>
            <person name="Scanlan J."/>
            <person name="Moussard H."/>
            <person name="Kits K.D."/>
            <person name="Klotz M.G."/>
            <person name="Jetten M.S."/>
            <person name="Vuilleumier S."/>
            <person name="Han J."/>
            <person name="Peters L."/>
            <person name="Mikhailova N."/>
            <person name="Teshima H."/>
            <person name="Tapia R."/>
            <person name="Kyrpides N."/>
            <person name="Ivanova N."/>
            <person name="Pagani I."/>
            <person name="Cheng J.F."/>
            <person name="Goodwin L."/>
            <person name="Han C."/>
            <person name="Hauser L."/>
            <person name="Land M.L."/>
            <person name="Lapidus A."/>
            <person name="Lucas S."/>
            <person name="Pitluck S."/>
            <person name="Woyke T."/>
            <person name="Stein L."/>
            <person name="Murrell J.C."/>
        </authorList>
    </citation>
    <scope>NUCLEOTIDE SEQUENCE [LARGE SCALE GENOMIC DNA]</scope>
    <source>
        <strain evidence="3 4">MC09</strain>
    </source>
</reference>
<dbReference type="Proteomes" id="UP000008888">
    <property type="component" value="Chromosome"/>
</dbReference>
<dbReference type="eggNOG" id="COG3291">
    <property type="taxonomic scope" value="Bacteria"/>
</dbReference>
<sequence>MNRHTFAASAAFTLLVNCAVATADQTPSLKDNLSNLATTTDNGIPTAPLYFSTREDAEKALVGYNYALTFLQNGRVQANVSGLNGSGLQNPLISVLADSQKSLTKINNQAPFDETETPFPRISLKEKVNGQKAVELLGDKLPLVAKAYDMSAERLENILKTDQTAWIDESGRLLYVEADTKPIPKPEPADTEITENTATISGADTFSSMASSTADPFTLHSKQDSNRVIYLDFNGHDATNTAWYSGTLTAQAYDIDGNPGTFSDAELNNIKEIWQRVAEDYAPFDVDVTTQEPTPDAIRRTSSSDTQYGTRAVITRSMPELCSQSCGGVAYVNVFSFYSSSTPDRYQPAWVFLDKLGNGYPKYVAEAVSHEVGHNLNLNHDGTSTVGYYSGHGSGATGWAPIMGVGYYKSVTQWSKGEYPGANNLQDDVAVISAAGTPLRPDDYPNTNASAAPLSGDPSAVFQSGIIERNTDQDVFTFQTDGGDVQFNIASGSVAPNLDVAVKLLDASGNTIASINPANSLSASLTATVAAGQYFLQIDGVGYGDLTTGYSDYASLGQYLITGSYPKNATTSVQPIANISALPTFGDAPLTVSFDGSGSADQDGNIVAYDWNYGDGSPDGSSAASSHIYNTPGNYTATLTVTDNSGLKNSTTQTISVTQSTADLSMKVGSTSVTRKLLKRGKSQCVANVAVNYDASPVASATVYGSWSGSVKTKSGYKTVSGSTSGSTYSNGTVNIVSATMPSSTAGTCAFTVTDVVKSGYTYDGSGQVTGSFSW</sequence>
<dbReference type="SUPFAM" id="SSF55486">
    <property type="entry name" value="Metalloproteases ('zincins'), catalytic domain"/>
    <property type="match status" value="1"/>
</dbReference>
<gene>
    <name evidence="3" type="ordered locus">Metme_0874</name>
</gene>
<keyword evidence="1" id="KW-0732">Signal</keyword>
<dbReference type="PROSITE" id="PS50093">
    <property type="entry name" value="PKD"/>
    <property type="match status" value="1"/>
</dbReference>